<accession>A0AAV7V486</accession>
<feature type="compositionally biased region" description="Basic and acidic residues" evidence="1">
    <location>
        <begin position="60"/>
        <end position="77"/>
    </location>
</feature>
<feature type="region of interest" description="Disordered" evidence="1">
    <location>
        <begin position="60"/>
        <end position="135"/>
    </location>
</feature>
<organism evidence="2 3">
    <name type="scientific">Pleurodeles waltl</name>
    <name type="common">Iberian ribbed newt</name>
    <dbReference type="NCBI Taxonomy" id="8319"/>
    <lineage>
        <taxon>Eukaryota</taxon>
        <taxon>Metazoa</taxon>
        <taxon>Chordata</taxon>
        <taxon>Craniata</taxon>
        <taxon>Vertebrata</taxon>
        <taxon>Euteleostomi</taxon>
        <taxon>Amphibia</taxon>
        <taxon>Batrachia</taxon>
        <taxon>Caudata</taxon>
        <taxon>Salamandroidea</taxon>
        <taxon>Salamandridae</taxon>
        <taxon>Pleurodelinae</taxon>
        <taxon>Pleurodeles</taxon>
    </lineage>
</organism>
<dbReference type="Proteomes" id="UP001066276">
    <property type="component" value="Chromosome 2_2"/>
</dbReference>
<sequence length="174" mass="19357">MGRSKADKPPVSVSDRRRTKRLENTVATLAEHSQRFNKILSAVLDIKSTLQPKIDALLIDKHHMREDHKKLKERVEAAEATQDTEDTGSSSKKTETRRPGYTQEANKDGPSKEQAAKERAQVVEEVEQRARSPSPIMTIQEQLDVDTLEIDGKLTNALLGGGPSVTPQTSDYLI</sequence>
<evidence type="ECO:0000313" key="2">
    <source>
        <dbReference type="EMBL" id="KAJ1194798.1"/>
    </source>
</evidence>
<dbReference type="EMBL" id="JANPWB010000004">
    <property type="protein sequence ID" value="KAJ1194798.1"/>
    <property type="molecule type" value="Genomic_DNA"/>
</dbReference>
<feature type="region of interest" description="Disordered" evidence="1">
    <location>
        <begin position="1"/>
        <end position="20"/>
    </location>
</feature>
<evidence type="ECO:0000256" key="1">
    <source>
        <dbReference type="SAM" id="MobiDB-lite"/>
    </source>
</evidence>
<evidence type="ECO:0000313" key="3">
    <source>
        <dbReference type="Proteomes" id="UP001066276"/>
    </source>
</evidence>
<protein>
    <submittedName>
        <fullName evidence="2">Uncharacterized protein</fullName>
    </submittedName>
</protein>
<feature type="compositionally biased region" description="Basic and acidic residues" evidence="1">
    <location>
        <begin position="105"/>
        <end position="130"/>
    </location>
</feature>
<name>A0AAV7V486_PLEWA</name>
<comment type="caution">
    <text evidence="2">The sequence shown here is derived from an EMBL/GenBank/DDBJ whole genome shotgun (WGS) entry which is preliminary data.</text>
</comment>
<reference evidence="2" key="1">
    <citation type="journal article" date="2022" name="bioRxiv">
        <title>Sequencing and chromosome-scale assembly of the giantPleurodeles waltlgenome.</title>
        <authorList>
            <person name="Brown T."/>
            <person name="Elewa A."/>
            <person name="Iarovenko S."/>
            <person name="Subramanian E."/>
            <person name="Araus A.J."/>
            <person name="Petzold A."/>
            <person name="Susuki M."/>
            <person name="Suzuki K.-i.T."/>
            <person name="Hayashi T."/>
            <person name="Toyoda A."/>
            <person name="Oliveira C."/>
            <person name="Osipova E."/>
            <person name="Leigh N.D."/>
            <person name="Simon A."/>
            <person name="Yun M.H."/>
        </authorList>
    </citation>
    <scope>NUCLEOTIDE SEQUENCE</scope>
    <source>
        <strain evidence="2">20211129_DDA</strain>
        <tissue evidence="2">Liver</tissue>
    </source>
</reference>
<gene>
    <name evidence="2" type="ORF">NDU88_004084</name>
</gene>
<keyword evidence="3" id="KW-1185">Reference proteome</keyword>
<dbReference type="AlphaFoldDB" id="A0AAV7V486"/>
<proteinExistence type="predicted"/>